<dbReference type="GeneID" id="35596222"/>
<keyword evidence="3" id="KW-1185">Reference proteome</keyword>
<dbReference type="EMBL" id="FJUY01000001">
    <property type="protein sequence ID" value="CZT14961.1"/>
    <property type="molecule type" value="Genomic_DNA"/>
</dbReference>
<gene>
    <name evidence="2" type="ORF">RCC_00885</name>
</gene>
<evidence type="ECO:0000313" key="3">
    <source>
        <dbReference type="Proteomes" id="UP000225277"/>
    </source>
</evidence>
<evidence type="ECO:0000256" key="1">
    <source>
        <dbReference type="SAM" id="MobiDB-lite"/>
    </source>
</evidence>
<reference evidence="2 3" key="1">
    <citation type="submission" date="2016-03" db="EMBL/GenBank/DDBJ databases">
        <authorList>
            <person name="Ploux O."/>
        </authorList>
    </citation>
    <scope>NUCLEOTIDE SEQUENCE [LARGE SCALE GENOMIC DNA]</scope>
    <source>
        <strain evidence="2 3">URUG2</strain>
    </source>
</reference>
<protein>
    <submittedName>
        <fullName evidence="2">Uncharacterized protein</fullName>
    </submittedName>
</protein>
<name>A0A2D3UM84_9PEZI</name>
<accession>A0A2D3UM84</accession>
<sequence>MTTNSEIKAKVQSSHKLPPASQALEEEEKKDEEQAAESVETTPTKEAPSAEENAFWEALEDLVDDIFERANKSYVSGETIEPVMQELEAWIPAAKILKWKSLIKEMKGREEECMKRVLEAVDRAECVFLKARKMGIVFGGRDGEDAGEK</sequence>
<dbReference type="RefSeq" id="XP_023621858.1">
    <property type="nucleotide sequence ID" value="XM_023766090.1"/>
</dbReference>
<dbReference type="Proteomes" id="UP000225277">
    <property type="component" value="Unassembled WGS sequence"/>
</dbReference>
<dbReference type="AlphaFoldDB" id="A0A2D3UM84"/>
<feature type="region of interest" description="Disordered" evidence="1">
    <location>
        <begin position="1"/>
        <end position="52"/>
    </location>
</feature>
<organism evidence="2 3">
    <name type="scientific">Ramularia collo-cygni</name>
    <dbReference type="NCBI Taxonomy" id="112498"/>
    <lineage>
        <taxon>Eukaryota</taxon>
        <taxon>Fungi</taxon>
        <taxon>Dikarya</taxon>
        <taxon>Ascomycota</taxon>
        <taxon>Pezizomycotina</taxon>
        <taxon>Dothideomycetes</taxon>
        <taxon>Dothideomycetidae</taxon>
        <taxon>Mycosphaerellales</taxon>
        <taxon>Mycosphaerellaceae</taxon>
        <taxon>Ramularia</taxon>
    </lineage>
</organism>
<feature type="compositionally biased region" description="Polar residues" evidence="1">
    <location>
        <begin position="1"/>
        <end position="15"/>
    </location>
</feature>
<evidence type="ECO:0000313" key="2">
    <source>
        <dbReference type="EMBL" id="CZT14961.1"/>
    </source>
</evidence>
<proteinExistence type="predicted"/>